<sequence length="33" mass="4032">MGVQRNVNKDLDKNKRFLIVSQFFRYLHGTFCR</sequence>
<name>A0A0E9XRZ6_ANGAN</name>
<reference evidence="1" key="1">
    <citation type="submission" date="2014-11" db="EMBL/GenBank/DDBJ databases">
        <authorList>
            <person name="Amaro Gonzalez C."/>
        </authorList>
    </citation>
    <scope>NUCLEOTIDE SEQUENCE</scope>
</reference>
<proteinExistence type="predicted"/>
<reference evidence="1" key="2">
    <citation type="journal article" date="2015" name="Fish Shellfish Immunol.">
        <title>Early steps in the European eel (Anguilla anguilla)-Vibrio vulnificus interaction in the gills: Role of the RtxA13 toxin.</title>
        <authorList>
            <person name="Callol A."/>
            <person name="Pajuelo D."/>
            <person name="Ebbesson L."/>
            <person name="Teles M."/>
            <person name="MacKenzie S."/>
            <person name="Amaro C."/>
        </authorList>
    </citation>
    <scope>NUCLEOTIDE SEQUENCE</scope>
</reference>
<dbReference type="EMBL" id="GBXM01003065">
    <property type="protein sequence ID" value="JAI05513.1"/>
    <property type="molecule type" value="Transcribed_RNA"/>
</dbReference>
<organism evidence="1">
    <name type="scientific">Anguilla anguilla</name>
    <name type="common">European freshwater eel</name>
    <name type="synonym">Muraena anguilla</name>
    <dbReference type="NCBI Taxonomy" id="7936"/>
    <lineage>
        <taxon>Eukaryota</taxon>
        <taxon>Metazoa</taxon>
        <taxon>Chordata</taxon>
        <taxon>Craniata</taxon>
        <taxon>Vertebrata</taxon>
        <taxon>Euteleostomi</taxon>
        <taxon>Actinopterygii</taxon>
        <taxon>Neopterygii</taxon>
        <taxon>Teleostei</taxon>
        <taxon>Anguilliformes</taxon>
        <taxon>Anguillidae</taxon>
        <taxon>Anguilla</taxon>
    </lineage>
</organism>
<evidence type="ECO:0000313" key="1">
    <source>
        <dbReference type="EMBL" id="JAI05513.1"/>
    </source>
</evidence>
<protein>
    <submittedName>
        <fullName evidence="1">Uncharacterized protein</fullName>
    </submittedName>
</protein>
<accession>A0A0E9XRZ6</accession>
<dbReference type="AlphaFoldDB" id="A0A0E9XRZ6"/>